<proteinExistence type="predicted"/>
<evidence type="ECO:0000313" key="1">
    <source>
        <dbReference type="EMBL" id="CAH1242790.1"/>
    </source>
</evidence>
<keyword evidence="2" id="KW-1185">Reference proteome</keyword>
<dbReference type="InterPro" id="IPR016039">
    <property type="entry name" value="Thiolase-like"/>
</dbReference>
<dbReference type="OrthoDB" id="7359557at2759"/>
<dbReference type="Gene3D" id="3.40.47.10">
    <property type="match status" value="1"/>
</dbReference>
<gene>
    <name evidence="1" type="primary">SCP2</name>
    <name evidence="1" type="ORF">BLAG_LOCUS6004</name>
</gene>
<sequence length="142" mass="15983">MRVLLEHILTSTMRDHLEHHSILCSVISDLASEEEGRVKHNYWSLRKSFANAFNKVSLLQHKLRHYGINGEIGAWITAFLTDRTQVVVVNGLAQCAELSWQLRGLAGKRQVPGVKLGLQHNIGLGGAVVISLYRHGFPEYCR</sequence>
<dbReference type="GO" id="GO:0016746">
    <property type="term" value="F:acyltransferase activity"/>
    <property type="evidence" value="ECO:0007669"/>
    <property type="project" value="InterPro"/>
</dbReference>
<dbReference type="EMBL" id="OV696698">
    <property type="protein sequence ID" value="CAH1242790.1"/>
    <property type="molecule type" value="Genomic_DNA"/>
</dbReference>
<dbReference type="Proteomes" id="UP000838412">
    <property type="component" value="Chromosome 13"/>
</dbReference>
<organism evidence="1 2">
    <name type="scientific">Branchiostoma lanceolatum</name>
    <name type="common">Common lancelet</name>
    <name type="synonym">Amphioxus lanceolatum</name>
    <dbReference type="NCBI Taxonomy" id="7740"/>
    <lineage>
        <taxon>Eukaryota</taxon>
        <taxon>Metazoa</taxon>
        <taxon>Chordata</taxon>
        <taxon>Cephalochordata</taxon>
        <taxon>Leptocardii</taxon>
        <taxon>Amphioxiformes</taxon>
        <taxon>Branchiostomatidae</taxon>
        <taxon>Branchiostoma</taxon>
    </lineage>
</organism>
<protein>
    <submittedName>
        <fullName evidence="1">SCP2 protein</fullName>
    </submittedName>
</protein>
<dbReference type="AlphaFoldDB" id="A0A8K0E809"/>
<evidence type="ECO:0000313" key="2">
    <source>
        <dbReference type="Proteomes" id="UP000838412"/>
    </source>
</evidence>
<name>A0A8K0E809_BRALA</name>
<reference evidence="1" key="1">
    <citation type="submission" date="2022-01" db="EMBL/GenBank/DDBJ databases">
        <authorList>
            <person name="Braso-Vives M."/>
        </authorList>
    </citation>
    <scope>NUCLEOTIDE SEQUENCE</scope>
</reference>
<accession>A0A8K0E809</accession>